<dbReference type="EMBL" id="OBDY01000054">
    <property type="protein sequence ID" value="SNY74950.1"/>
    <property type="molecule type" value="Genomic_DNA"/>
</dbReference>
<feature type="region of interest" description="Disordered" evidence="1">
    <location>
        <begin position="1"/>
        <end position="24"/>
    </location>
</feature>
<feature type="compositionally biased region" description="Low complexity" evidence="1">
    <location>
        <begin position="1"/>
        <end position="12"/>
    </location>
</feature>
<accession>A0A285KQQ0</accession>
<keyword evidence="3" id="KW-1185">Reference proteome</keyword>
<feature type="region of interest" description="Disordered" evidence="1">
    <location>
        <begin position="204"/>
        <end position="248"/>
    </location>
</feature>
<protein>
    <submittedName>
        <fullName evidence="2">Uncharacterized protein</fullName>
    </submittedName>
</protein>
<dbReference type="Proteomes" id="UP000219612">
    <property type="component" value="Unassembled WGS sequence"/>
</dbReference>
<evidence type="ECO:0000256" key="1">
    <source>
        <dbReference type="SAM" id="MobiDB-lite"/>
    </source>
</evidence>
<feature type="region of interest" description="Disordered" evidence="1">
    <location>
        <begin position="47"/>
        <end position="89"/>
    </location>
</feature>
<proteinExistence type="predicted"/>
<sequence length="272" mass="28608">MDLGSPVQVVPPGRRPGGRVECGRGSRARIAVAACLESVVVPTGVLRVDGRRSPSPPRPSGVAAGHGGSRRPRPARPRRARRARLGQRGRRLGSALHARHGVGTRPAMRPHDPLGIASRRRRGDRLPGPLVWISRVDGRCARRWLLQPRSAELCCRHVRLGSVRRRRSLARSVAPLALPAGRLGAGGPDQSACHDSLSLASDRADSRDCGGADDGPTGAGSAHLTDRSGLDPGPGVVAARVRRGPPGVLPRLPPVRACFLSFGPRPSQGSSG</sequence>
<feature type="region of interest" description="Disordered" evidence="1">
    <location>
        <begin position="101"/>
        <end position="121"/>
    </location>
</feature>
<evidence type="ECO:0000313" key="2">
    <source>
        <dbReference type="EMBL" id="SNY74950.1"/>
    </source>
</evidence>
<reference evidence="2 3" key="1">
    <citation type="submission" date="2017-09" db="EMBL/GenBank/DDBJ databases">
        <authorList>
            <person name="Ehlers B."/>
            <person name="Leendertz F.H."/>
        </authorList>
    </citation>
    <scope>NUCLEOTIDE SEQUENCE [LARGE SCALE GENOMIC DNA]</scope>
    <source>
        <strain evidence="2 3">CGMCC 4.6857</strain>
    </source>
</reference>
<feature type="compositionally biased region" description="Basic residues" evidence="1">
    <location>
        <begin position="68"/>
        <end position="89"/>
    </location>
</feature>
<dbReference type="AlphaFoldDB" id="A0A285KQQ0"/>
<gene>
    <name evidence="2" type="ORF">SAMN05421748_15410</name>
</gene>
<evidence type="ECO:0000313" key="3">
    <source>
        <dbReference type="Proteomes" id="UP000219612"/>
    </source>
</evidence>
<name>A0A285KQQ0_9ACTN</name>
<organism evidence="2 3">
    <name type="scientific">Paractinoplanes atraurantiacus</name>
    <dbReference type="NCBI Taxonomy" id="1036182"/>
    <lineage>
        <taxon>Bacteria</taxon>
        <taxon>Bacillati</taxon>
        <taxon>Actinomycetota</taxon>
        <taxon>Actinomycetes</taxon>
        <taxon>Micromonosporales</taxon>
        <taxon>Micromonosporaceae</taxon>
        <taxon>Paractinoplanes</taxon>
    </lineage>
</organism>